<protein>
    <submittedName>
        <fullName evidence="2">Uncharacterized protein</fullName>
    </submittedName>
</protein>
<organism evidence="2 3">
    <name type="scientific">Mariniblastus fucicola</name>
    <dbReference type="NCBI Taxonomy" id="980251"/>
    <lineage>
        <taxon>Bacteria</taxon>
        <taxon>Pseudomonadati</taxon>
        <taxon>Planctomycetota</taxon>
        <taxon>Planctomycetia</taxon>
        <taxon>Pirellulales</taxon>
        <taxon>Pirellulaceae</taxon>
        <taxon>Mariniblastus</taxon>
    </lineage>
</organism>
<dbReference type="EMBL" id="CP042912">
    <property type="protein sequence ID" value="QEG22646.1"/>
    <property type="molecule type" value="Genomic_DNA"/>
</dbReference>
<keyword evidence="3" id="KW-1185">Reference proteome</keyword>
<dbReference type="KEGG" id="mff:MFFC18_25290"/>
<name>A0A5B9PDI5_9BACT</name>
<proteinExistence type="predicted"/>
<feature type="region of interest" description="Disordered" evidence="1">
    <location>
        <begin position="28"/>
        <end position="58"/>
    </location>
</feature>
<evidence type="ECO:0000313" key="2">
    <source>
        <dbReference type="EMBL" id="QEG22646.1"/>
    </source>
</evidence>
<evidence type="ECO:0000313" key="3">
    <source>
        <dbReference type="Proteomes" id="UP000322214"/>
    </source>
</evidence>
<dbReference type="Proteomes" id="UP000322214">
    <property type="component" value="Chromosome"/>
</dbReference>
<gene>
    <name evidence="2" type="ORF">MFFC18_25290</name>
</gene>
<evidence type="ECO:0000256" key="1">
    <source>
        <dbReference type="SAM" id="MobiDB-lite"/>
    </source>
</evidence>
<accession>A0A5B9PDI5</accession>
<reference evidence="2 3" key="1">
    <citation type="submission" date="2019-08" db="EMBL/GenBank/DDBJ databases">
        <title>Deep-cultivation of Planctomycetes and their phenomic and genomic characterization uncovers novel biology.</title>
        <authorList>
            <person name="Wiegand S."/>
            <person name="Jogler M."/>
            <person name="Boedeker C."/>
            <person name="Pinto D."/>
            <person name="Vollmers J."/>
            <person name="Rivas-Marin E."/>
            <person name="Kohn T."/>
            <person name="Peeters S.H."/>
            <person name="Heuer A."/>
            <person name="Rast P."/>
            <person name="Oberbeckmann S."/>
            <person name="Bunk B."/>
            <person name="Jeske O."/>
            <person name="Meyerdierks A."/>
            <person name="Storesund J.E."/>
            <person name="Kallscheuer N."/>
            <person name="Luecker S."/>
            <person name="Lage O.M."/>
            <person name="Pohl T."/>
            <person name="Merkel B.J."/>
            <person name="Hornburger P."/>
            <person name="Mueller R.-W."/>
            <person name="Bruemmer F."/>
            <person name="Labrenz M."/>
            <person name="Spormann A.M."/>
            <person name="Op den Camp H."/>
            <person name="Overmann J."/>
            <person name="Amann R."/>
            <person name="Jetten M.S.M."/>
            <person name="Mascher T."/>
            <person name="Medema M.H."/>
            <person name="Devos D.P."/>
            <person name="Kaster A.-K."/>
            <person name="Ovreas L."/>
            <person name="Rohde M."/>
            <person name="Galperin M.Y."/>
            <person name="Jogler C."/>
        </authorList>
    </citation>
    <scope>NUCLEOTIDE SEQUENCE [LARGE SCALE GENOMIC DNA]</scope>
    <source>
        <strain evidence="2 3">FC18</strain>
    </source>
</reference>
<dbReference type="AlphaFoldDB" id="A0A5B9PDI5"/>
<sequence length="58" mass="6448">MLYATLSHMHNVCKCAFGYRRSGWSIPAKSQKKSTTNDQPSLDPCLFIDSAKSPSNDL</sequence>